<dbReference type="HOGENOM" id="CLU_106346_0_0_1"/>
<accession>C1GTL3</accession>
<evidence type="ECO:0000313" key="2">
    <source>
        <dbReference type="EMBL" id="EEH39669.2"/>
    </source>
</evidence>
<dbReference type="GeneID" id="9099352"/>
<evidence type="ECO:0000256" key="1">
    <source>
        <dbReference type="SAM" id="MobiDB-lite"/>
    </source>
</evidence>
<name>C1GTL3_PARBA</name>
<keyword evidence="3" id="KW-1185">Reference proteome</keyword>
<proteinExistence type="predicted"/>
<sequence>MIQLLRTVVPRVGLRLQAFSPQLSPPGAALNQPAGHIGRWLGKCAYSEGSSGKSDGTKERGPAYGHGDEEEHYHRKYKVTPDRAETDSFNDEFEHRIPSNKARPTLSDEYQHSGIDAQHPKRPSKEELSPEELKREEEYEEEVRKHNEEVERRYDRAVSQIDHKVEFRTLEEEVESFKNEGE</sequence>
<dbReference type="KEGG" id="pbl:PAAG_01858"/>
<dbReference type="EMBL" id="KN293995">
    <property type="protein sequence ID" value="EEH39669.2"/>
    <property type="molecule type" value="Genomic_DNA"/>
</dbReference>
<dbReference type="STRING" id="502779.C1GTL3"/>
<dbReference type="RefSeq" id="XP_002795970.2">
    <property type="nucleotide sequence ID" value="XM_002795924.2"/>
</dbReference>
<dbReference type="eggNOG" id="ENOG502RPZ8">
    <property type="taxonomic scope" value="Eukaryota"/>
</dbReference>
<gene>
    <name evidence="2" type="ORF">PAAG_01858</name>
</gene>
<evidence type="ECO:0000313" key="3">
    <source>
        <dbReference type="Proteomes" id="UP000002059"/>
    </source>
</evidence>
<dbReference type="OMA" id="CAYSEGS"/>
<reference evidence="2 3" key="1">
    <citation type="journal article" date="2011" name="PLoS Genet.">
        <title>Comparative genomic analysis of human fungal pathogens causing paracoccidioidomycosis.</title>
        <authorList>
            <person name="Desjardins C.A."/>
            <person name="Champion M.D."/>
            <person name="Holder J.W."/>
            <person name="Muszewska A."/>
            <person name="Goldberg J."/>
            <person name="Bailao A.M."/>
            <person name="Brigido M.M."/>
            <person name="Ferreira M.E."/>
            <person name="Garcia A.M."/>
            <person name="Grynberg M."/>
            <person name="Gujja S."/>
            <person name="Heiman D.I."/>
            <person name="Henn M.R."/>
            <person name="Kodira C.D."/>
            <person name="Leon-Narvaez H."/>
            <person name="Longo L.V."/>
            <person name="Ma L.J."/>
            <person name="Malavazi I."/>
            <person name="Matsuo A.L."/>
            <person name="Morais F.V."/>
            <person name="Pereira M."/>
            <person name="Rodriguez-Brito S."/>
            <person name="Sakthikumar S."/>
            <person name="Salem-Izacc S.M."/>
            <person name="Sykes S.M."/>
            <person name="Teixeira M.M."/>
            <person name="Vallejo M.C."/>
            <person name="Walter M.E."/>
            <person name="Yandava C."/>
            <person name="Young S."/>
            <person name="Zeng Q."/>
            <person name="Zucker J."/>
            <person name="Felipe M.S."/>
            <person name="Goldman G.H."/>
            <person name="Haas B.J."/>
            <person name="McEwen J.G."/>
            <person name="Nino-Vega G."/>
            <person name="Puccia R."/>
            <person name="San-Blas G."/>
            <person name="Soares C.M."/>
            <person name="Birren B.W."/>
            <person name="Cuomo C.A."/>
        </authorList>
    </citation>
    <scope>NUCLEOTIDE SEQUENCE [LARGE SCALE GENOMIC DNA]</scope>
    <source>
        <strain evidence="3">ATCC MYA-826 / Pb01</strain>
    </source>
</reference>
<dbReference type="VEuPathDB" id="FungiDB:PAAG_01858"/>
<dbReference type="Proteomes" id="UP000002059">
    <property type="component" value="Partially assembled WGS sequence"/>
</dbReference>
<feature type="region of interest" description="Disordered" evidence="1">
    <location>
        <begin position="46"/>
        <end position="152"/>
    </location>
</feature>
<feature type="compositionally biased region" description="Basic and acidic residues" evidence="1">
    <location>
        <begin position="123"/>
        <end position="152"/>
    </location>
</feature>
<protein>
    <submittedName>
        <fullName evidence="2">Uncharacterized protein</fullName>
    </submittedName>
</protein>
<dbReference type="AlphaFoldDB" id="C1GTL3"/>
<feature type="compositionally biased region" description="Basic and acidic residues" evidence="1">
    <location>
        <begin position="55"/>
        <end position="97"/>
    </location>
</feature>
<dbReference type="OrthoDB" id="5334244at2759"/>
<organism evidence="2 3">
    <name type="scientific">Paracoccidioides lutzii (strain ATCC MYA-826 / Pb01)</name>
    <name type="common">Paracoccidioides brasiliensis</name>
    <dbReference type="NCBI Taxonomy" id="502779"/>
    <lineage>
        <taxon>Eukaryota</taxon>
        <taxon>Fungi</taxon>
        <taxon>Dikarya</taxon>
        <taxon>Ascomycota</taxon>
        <taxon>Pezizomycotina</taxon>
        <taxon>Eurotiomycetes</taxon>
        <taxon>Eurotiomycetidae</taxon>
        <taxon>Onygenales</taxon>
        <taxon>Ajellomycetaceae</taxon>
        <taxon>Paracoccidioides</taxon>
    </lineage>
</organism>